<dbReference type="PANTHER" id="PTHR36840:SF1">
    <property type="entry name" value="BLL5714 PROTEIN"/>
    <property type="match status" value="1"/>
</dbReference>
<feature type="transmembrane region" description="Helical" evidence="1">
    <location>
        <begin position="342"/>
        <end position="364"/>
    </location>
</feature>
<feature type="transmembrane region" description="Helical" evidence="1">
    <location>
        <begin position="232"/>
        <end position="252"/>
    </location>
</feature>
<dbReference type="InterPro" id="IPR010640">
    <property type="entry name" value="Low_temperature_requirement_A"/>
</dbReference>
<protein>
    <submittedName>
        <fullName evidence="2">Low temperature requirement protein A</fullName>
    </submittedName>
</protein>
<dbReference type="EMBL" id="JAIOUQ010000014">
    <property type="protein sequence ID" value="MBZ2166673.1"/>
    <property type="molecule type" value="Genomic_DNA"/>
</dbReference>
<feature type="transmembrane region" description="Helical" evidence="1">
    <location>
        <begin position="273"/>
        <end position="291"/>
    </location>
</feature>
<gene>
    <name evidence="2" type="ORF">K8N75_11560</name>
</gene>
<feature type="transmembrane region" description="Helical" evidence="1">
    <location>
        <begin position="311"/>
        <end position="330"/>
    </location>
</feature>
<keyword evidence="1" id="KW-0812">Transmembrane</keyword>
<name>A0A8T5V0W9_9EURY</name>
<reference evidence="3" key="1">
    <citation type="journal article" date="2022" name="Microbiol. Resour. Announc.">
        <title>Draft Genome Sequence of a Methanogenic Archaeon from West Spitsbergen Permafrost.</title>
        <authorList>
            <person name="Trubitsyn V."/>
            <person name="Rivkina E."/>
            <person name="Shcherbakova V."/>
        </authorList>
    </citation>
    <scope>NUCLEOTIDE SEQUENCE [LARGE SCALE GENOMIC DNA]</scope>
    <source>
        <strain evidence="3">VT</strain>
    </source>
</reference>
<keyword evidence="1" id="KW-1133">Transmembrane helix</keyword>
<dbReference type="PANTHER" id="PTHR36840">
    <property type="entry name" value="BLL5714 PROTEIN"/>
    <property type="match status" value="1"/>
</dbReference>
<feature type="transmembrane region" description="Helical" evidence="1">
    <location>
        <begin position="89"/>
        <end position="109"/>
    </location>
</feature>
<dbReference type="Pfam" id="PF06772">
    <property type="entry name" value="LtrA"/>
    <property type="match status" value="1"/>
</dbReference>
<feature type="transmembrane region" description="Helical" evidence="1">
    <location>
        <begin position="206"/>
        <end position="226"/>
    </location>
</feature>
<evidence type="ECO:0000256" key="1">
    <source>
        <dbReference type="SAM" id="Phobius"/>
    </source>
</evidence>
<feature type="transmembrane region" description="Helical" evidence="1">
    <location>
        <begin position="144"/>
        <end position="165"/>
    </location>
</feature>
<dbReference type="RefSeq" id="WP_223792220.1">
    <property type="nucleotide sequence ID" value="NZ_JAIOUQ010000014.1"/>
</dbReference>
<keyword evidence="1" id="KW-0472">Membrane</keyword>
<accession>A0A8T5V0W9</accession>
<sequence>MKLRKDFVVLPTLRSNDDQSLEKRSDWLELLYDLIFVAAISQIALNLSANYTPITFLESIPLFFAIWWGWSGHTFYLDRFGTDDILNRALTMLQMVVVASLAVNVRNALTTTGEGFAISYAVLRFILVAQYVKVGRNLPDARPLTRRYSIGFGIAATIWLISAFIPAPYRFVLWGVALFVDFLTPFRAGDLHINFPTHPTHLPERFGLFTIIVIGEAIVSVVLAISNVGFNIYTAIIGLMGLLISFSIWWGYFEEAGGAEARVQERGDQIVKYQLWIYSHFPLLLGIVGAAAGIKHVLMLSYGSELSSIDTWIMCISLAVALLSLSLIFISSFRWDDCKSRLLLIFRIPYYLIILLVLLTGFLGTILPGFLVRVILTVLCIAKDLISLREIPDEICNL</sequence>
<feature type="transmembrane region" description="Helical" evidence="1">
    <location>
        <begin position="115"/>
        <end position="132"/>
    </location>
</feature>
<organism evidence="2 3">
    <name type="scientific">Methanobacterium spitsbergense</name>
    <dbReference type="NCBI Taxonomy" id="2874285"/>
    <lineage>
        <taxon>Archaea</taxon>
        <taxon>Methanobacteriati</taxon>
        <taxon>Methanobacteriota</taxon>
        <taxon>Methanomada group</taxon>
        <taxon>Methanobacteria</taxon>
        <taxon>Methanobacteriales</taxon>
        <taxon>Methanobacteriaceae</taxon>
        <taxon>Methanobacterium</taxon>
    </lineage>
</organism>
<evidence type="ECO:0000313" key="2">
    <source>
        <dbReference type="EMBL" id="MBZ2166673.1"/>
    </source>
</evidence>
<dbReference type="Proteomes" id="UP000825933">
    <property type="component" value="Unassembled WGS sequence"/>
</dbReference>
<keyword evidence="3" id="KW-1185">Reference proteome</keyword>
<evidence type="ECO:0000313" key="3">
    <source>
        <dbReference type="Proteomes" id="UP000825933"/>
    </source>
</evidence>
<dbReference type="AlphaFoldDB" id="A0A8T5V0W9"/>
<proteinExistence type="predicted"/>
<comment type="caution">
    <text evidence="2">The sequence shown here is derived from an EMBL/GenBank/DDBJ whole genome shotgun (WGS) entry which is preliminary data.</text>
</comment>